<name>A0A0C3H2Q5_OIDMZ</name>
<evidence type="ECO:0000259" key="3">
    <source>
        <dbReference type="Pfam" id="PF01370"/>
    </source>
</evidence>
<dbReference type="AlphaFoldDB" id="A0A0C3H2Q5"/>
<dbReference type="PANTHER" id="PTHR10366">
    <property type="entry name" value="NAD DEPENDENT EPIMERASE/DEHYDRATASE"/>
    <property type="match status" value="1"/>
</dbReference>
<gene>
    <name evidence="4" type="ORF">OIDMADRAFT_102610</name>
</gene>
<dbReference type="STRING" id="913774.A0A0C3H2Q5"/>
<dbReference type="InterPro" id="IPR050425">
    <property type="entry name" value="NAD(P)_dehydrat-like"/>
</dbReference>
<dbReference type="PANTHER" id="PTHR10366:SF564">
    <property type="entry name" value="STEROL-4-ALPHA-CARBOXYLATE 3-DEHYDROGENASE, DECARBOXYLATING"/>
    <property type="match status" value="1"/>
</dbReference>
<dbReference type="InterPro" id="IPR001509">
    <property type="entry name" value="Epimerase_deHydtase"/>
</dbReference>
<dbReference type="Pfam" id="PF01370">
    <property type="entry name" value="Epimerase"/>
    <property type="match status" value="1"/>
</dbReference>
<organism evidence="4 5">
    <name type="scientific">Oidiodendron maius (strain Zn)</name>
    <dbReference type="NCBI Taxonomy" id="913774"/>
    <lineage>
        <taxon>Eukaryota</taxon>
        <taxon>Fungi</taxon>
        <taxon>Dikarya</taxon>
        <taxon>Ascomycota</taxon>
        <taxon>Pezizomycotina</taxon>
        <taxon>Leotiomycetes</taxon>
        <taxon>Leotiomycetes incertae sedis</taxon>
        <taxon>Myxotrichaceae</taxon>
        <taxon>Oidiodendron</taxon>
    </lineage>
</organism>
<dbReference type="GO" id="GO:0016616">
    <property type="term" value="F:oxidoreductase activity, acting on the CH-OH group of donors, NAD or NADP as acceptor"/>
    <property type="evidence" value="ECO:0007669"/>
    <property type="project" value="TreeGrafter"/>
</dbReference>
<dbReference type="Gene3D" id="3.40.50.720">
    <property type="entry name" value="NAD(P)-binding Rossmann-like Domain"/>
    <property type="match status" value="1"/>
</dbReference>
<dbReference type="OrthoDB" id="2735536at2759"/>
<dbReference type="InterPro" id="IPR036291">
    <property type="entry name" value="NAD(P)-bd_dom_sf"/>
</dbReference>
<feature type="domain" description="NAD-dependent epimerase/dehydratase" evidence="3">
    <location>
        <begin position="6"/>
        <end position="255"/>
    </location>
</feature>
<protein>
    <recommendedName>
        <fullName evidence="3">NAD-dependent epimerase/dehydratase domain-containing protein</fullName>
    </recommendedName>
</protein>
<evidence type="ECO:0000256" key="1">
    <source>
        <dbReference type="ARBA" id="ARBA00023002"/>
    </source>
</evidence>
<sequence length="339" mass="36826">MAGELVLVTGGSGHLGFRVIVSALEAGYKVRAAVRSEDKASAIKAAPSVSRYLDSIEFTIVPDILEDGAYDKAVKGVSYILHSASPISFPTDDPERDLIEPAVKGTTGILKSAAKISTVKRIVITSSEVAIIPWADFIMNESDTIWKDTNQIQEPHGPYSNHFEAYAASKVKALHASEAFIESVKPSFDVINIMPSFLIGRNELVTDLKDITKGTNGPALRVLLGEKAPFANPSTTVYVNDVAEIEIRALNPKVAGNQNFLVSSGGIKGTTWNDVVEITRRNFPEAVKKNVFPLDGSQPTKSTKVDSSRTEEVFGIKLANYETQVKSVVGHYLELYEKQ</sequence>
<dbReference type="EMBL" id="KN832874">
    <property type="protein sequence ID" value="KIN02451.1"/>
    <property type="molecule type" value="Genomic_DNA"/>
</dbReference>
<keyword evidence="1" id="KW-0560">Oxidoreductase</keyword>
<dbReference type="Proteomes" id="UP000054321">
    <property type="component" value="Unassembled WGS sequence"/>
</dbReference>
<dbReference type="SUPFAM" id="SSF51735">
    <property type="entry name" value="NAD(P)-binding Rossmann-fold domains"/>
    <property type="match status" value="1"/>
</dbReference>
<accession>A0A0C3H2Q5</accession>
<proteinExistence type="inferred from homology"/>
<evidence type="ECO:0000313" key="4">
    <source>
        <dbReference type="EMBL" id="KIN02451.1"/>
    </source>
</evidence>
<evidence type="ECO:0000313" key="5">
    <source>
        <dbReference type="Proteomes" id="UP000054321"/>
    </source>
</evidence>
<comment type="similarity">
    <text evidence="2">Belongs to the NAD(P)-dependent epimerase/dehydratase family. Dihydroflavonol-4-reductase subfamily.</text>
</comment>
<evidence type="ECO:0000256" key="2">
    <source>
        <dbReference type="ARBA" id="ARBA00023445"/>
    </source>
</evidence>
<dbReference type="HOGENOM" id="CLU_007383_9_2_1"/>
<keyword evidence="5" id="KW-1185">Reference proteome</keyword>
<dbReference type="InParanoid" id="A0A0C3H2Q5"/>
<reference evidence="4 5" key="1">
    <citation type="submission" date="2014-04" db="EMBL/GenBank/DDBJ databases">
        <authorList>
            <consortium name="DOE Joint Genome Institute"/>
            <person name="Kuo A."/>
            <person name="Martino E."/>
            <person name="Perotto S."/>
            <person name="Kohler A."/>
            <person name="Nagy L.G."/>
            <person name="Floudas D."/>
            <person name="Copeland A."/>
            <person name="Barry K.W."/>
            <person name="Cichocki N."/>
            <person name="Veneault-Fourrey C."/>
            <person name="LaButti K."/>
            <person name="Lindquist E.A."/>
            <person name="Lipzen A."/>
            <person name="Lundell T."/>
            <person name="Morin E."/>
            <person name="Murat C."/>
            <person name="Sun H."/>
            <person name="Tunlid A."/>
            <person name="Henrissat B."/>
            <person name="Grigoriev I.V."/>
            <person name="Hibbett D.S."/>
            <person name="Martin F."/>
            <person name="Nordberg H.P."/>
            <person name="Cantor M.N."/>
            <person name="Hua S.X."/>
        </authorList>
    </citation>
    <scope>NUCLEOTIDE SEQUENCE [LARGE SCALE GENOMIC DNA]</scope>
    <source>
        <strain evidence="4 5">Zn</strain>
    </source>
</reference>
<reference evidence="5" key="2">
    <citation type="submission" date="2015-01" db="EMBL/GenBank/DDBJ databases">
        <title>Evolutionary Origins and Diversification of the Mycorrhizal Mutualists.</title>
        <authorList>
            <consortium name="DOE Joint Genome Institute"/>
            <consortium name="Mycorrhizal Genomics Consortium"/>
            <person name="Kohler A."/>
            <person name="Kuo A."/>
            <person name="Nagy L.G."/>
            <person name="Floudas D."/>
            <person name="Copeland A."/>
            <person name="Barry K.W."/>
            <person name="Cichocki N."/>
            <person name="Veneault-Fourrey C."/>
            <person name="LaButti K."/>
            <person name="Lindquist E.A."/>
            <person name="Lipzen A."/>
            <person name="Lundell T."/>
            <person name="Morin E."/>
            <person name="Murat C."/>
            <person name="Riley R."/>
            <person name="Ohm R."/>
            <person name="Sun H."/>
            <person name="Tunlid A."/>
            <person name="Henrissat B."/>
            <person name="Grigoriev I.V."/>
            <person name="Hibbett D.S."/>
            <person name="Martin F."/>
        </authorList>
    </citation>
    <scope>NUCLEOTIDE SEQUENCE [LARGE SCALE GENOMIC DNA]</scope>
    <source>
        <strain evidence="5">Zn</strain>
    </source>
</reference>